<evidence type="ECO:0000313" key="3">
    <source>
        <dbReference type="EMBL" id="MCY0388745.1"/>
    </source>
</evidence>
<evidence type="ECO:0000313" key="4">
    <source>
        <dbReference type="Proteomes" id="UP001082899"/>
    </source>
</evidence>
<protein>
    <submittedName>
        <fullName evidence="3">Amidase family protein</fullName>
    </submittedName>
</protein>
<feature type="domain" description="Amidase" evidence="2">
    <location>
        <begin position="9"/>
        <end position="50"/>
    </location>
</feature>
<sequence length="71" mass="7829">MSAARHPMTYTRPFNVLGLPALSVCSGFSADGLPLSLQIARRAFEDDRVLRAGHAFERAAGHRARRPVLRL</sequence>
<dbReference type="SUPFAM" id="SSF75304">
    <property type="entry name" value="Amidase signature (AS) enzymes"/>
    <property type="match status" value="1"/>
</dbReference>
<dbReference type="Proteomes" id="UP001082899">
    <property type="component" value="Unassembled WGS sequence"/>
</dbReference>
<dbReference type="PANTHER" id="PTHR11895">
    <property type="entry name" value="TRANSAMIDASE"/>
    <property type="match status" value="1"/>
</dbReference>
<dbReference type="InterPro" id="IPR000120">
    <property type="entry name" value="Amidase"/>
</dbReference>
<name>A0ABT3ZS29_9BURK</name>
<proteinExistence type="inferred from homology"/>
<comment type="similarity">
    <text evidence="1">Belongs to the amidase family.</text>
</comment>
<dbReference type="Gene3D" id="3.90.1300.10">
    <property type="entry name" value="Amidase signature (AS) domain"/>
    <property type="match status" value="1"/>
</dbReference>
<keyword evidence="4" id="KW-1185">Reference proteome</keyword>
<dbReference type="Pfam" id="PF01425">
    <property type="entry name" value="Amidase"/>
    <property type="match status" value="1"/>
</dbReference>
<dbReference type="InterPro" id="IPR023631">
    <property type="entry name" value="Amidase_dom"/>
</dbReference>
<accession>A0ABT3ZS29</accession>
<evidence type="ECO:0000256" key="1">
    <source>
        <dbReference type="ARBA" id="ARBA00009199"/>
    </source>
</evidence>
<dbReference type="EMBL" id="JAPMXC010000006">
    <property type="protein sequence ID" value="MCY0388745.1"/>
    <property type="molecule type" value="Genomic_DNA"/>
</dbReference>
<dbReference type="PANTHER" id="PTHR11895:SF7">
    <property type="entry name" value="GLUTAMYL-TRNA(GLN) AMIDOTRANSFERASE SUBUNIT A, MITOCHONDRIAL"/>
    <property type="match status" value="1"/>
</dbReference>
<organism evidence="3 4">
    <name type="scientific">Robbsia betulipollinis</name>
    <dbReference type="NCBI Taxonomy" id="2981849"/>
    <lineage>
        <taxon>Bacteria</taxon>
        <taxon>Pseudomonadati</taxon>
        <taxon>Pseudomonadota</taxon>
        <taxon>Betaproteobacteria</taxon>
        <taxon>Burkholderiales</taxon>
        <taxon>Burkholderiaceae</taxon>
        <taxon>Robbsia</taxon>
    </lineage>
</organism>
<gene>
    <name evidence="3" type="ORF">OVY01_16345</name>
</gene>
<dbReference type="RefSeq" id="WP_267848635.1">
    <property type="nucleotide sequence ID" value="NZ_JAPMXC010000006.1"/>
</dbReference>
<comment type="caution">
    <text evidence="3">The sequence shown here is derived from an EMBL/GenBank/DDBJ whole genome shotgun (WGS) entry which is preliminary data.</text>
</comment>
<dbReference type="InterPro" id="IPR036928">
    <property type="entry name" value="AS_sf"/>
</dbReference>
<evidence type="ECO:0000259" key="2">
    <source>
        <dbReference type="Pfam" id="PF01425"/>
    </source>
</evidence>
<reference evidence="3" key="1">
    <citation type="submission" date="2022-11" db="EMBL/GenBank/DDBJ databases">
        <title>Robbsia betulipollinis sp. nov., isolated from pollen of birch (Betula pendula).</title>
        <authorList>
            <person name="Shi H."/>
            <person name="Ambika Manirajan B."/>
            <person name="Ratering S."/>
            <person name="Geissler-Plaum R."/>
            <person name="Schnell S."/>
        </authorList>
    </citation>
    <scope>NUCLEOTIDE SEQUENCE</scope>
    <source>
        <strain evidence="3">Bb-Pol-6</strain>
    </source>
</reference>